<evidence type="ECO:0000313" key="6">
    <source>
        <dbReference type="Proteomes" id="UP000598271"/>
    </source>
</evidence>
<accession>A0A8J3DDF8</accession>
<feature type="domain" description="Photosynthesis system II assembly factor Ycf48/Hcf136-like" evidence="4">
    <location>
        <begin position="464"/>
        <end position="582"/>
    </location>
</feature>
<feature type="domain" description="Photosynthesis system II assembly factor Ycf48/Hcf136-like" evidence="4">
    <location>
        <begin position="956"/>
        <end position="1070"/>
    </location>
</feature>
<keyword evidence="1" id="KW-0602">Photosynthesis</keyword>
<feature type="domain" description="Photosynthesis system II assembly factor Ycf48/Hcf136-like" evidence="4">
    <location>
        <begin position="1081"/>
        <end position="1204"/>
    </location>
</feature>
<dbReference type="InterPro" id="IPR036278">
    <property type="entry name" value="Sialidase_sf"/>
</dbReference>
<dbReference type="InterPro" id="IPR015943">
    <property type="entry name" value="WD40/YVTN_repeat-like_dom_sf"/>
</dbReference>
<evidence type="ECO:0000259" key="4">
    <source>
        <dbReference type="Pfam" id="PF14870"/>
    </source>
</evidence>
<dbReference type="PANTHER" id="PTHR47199">
    <property type="entry name" value="PHOTOSYSTEM II STABILITY/ASSEMBLY FACTOR HCF136, CHLOROPLASTIC"/>
    <property type="match status" value="1"/>
</dbReference>
<dbReference type="Gene3D" id="2.130.10.10">
    <property type="entry name" value="YVTN repeat-like/Quinoprotein amine dehydrogenase"/>
    <property type="match status" value="7"/>
</dbReference>
<dbReference type="SUPFAM" id="SSF110296">
    <property type="entry name" value="Oligoxyloglucan reducing end-specific cellobiohydrolase"/>
    <property type="match status" value="4"/>
</dbReference>
<evidence type="ECO:0000313" key="5">
    <source>
        <dbReference type="EMBL" id="GHB85816.1"/>
    </source>
</evidence>
<dbReference type="CDD" id="cd15482">
    <property type="entry name" value="Sialidase_non-viral"/>
    <property type="match status" value="1"/>
</dbReference>
<dbReference type="GO" id="GO:0015979">
    <property type="term" value="P:photosynthesis"/>
    <property type="evidence" value="ECO:0007669"/>
    <property type="project" value="UniProtKB-KW"/>
</dbReference>
<organism evidence="5 6">
    <name type="scientific">Persicitalea jodogahamensis</name>
    <dbReference type="NCBI Taxonomy" id="402147"/>
    <lineage>
        <taxon>Bacteria</taxon>
        <taxon>Pseudomonadati</taxon>
        <taxon>Bacteroidota</taxon>
        <taxon>Cytophagia</taxon>
        <taxon>Cytophagales</taxon>
        <taxon>Spirosomataceae</taxon>
        <taxon>Persicitalea</taxon>
    </lineage>
</organism>
<gene>
    <name evidence="5" type="ORF">GCM10007390_46650</name>
</gene>
<sequence>MKHLLPILCFVLASFGIQNAQAQFSVDGPETICTGSSATLTTTNCGGTIKWSTGATTASITVSPTVTTTYYVTCTVGNSITTGSLSPIVVPGLQLNSDVGSCITDKATLSVTGVPTGSNLRWERDGVPIPGASSSTYIATQPGTYTAKSDTPTSAWSWQNLLPDGEDFNDIFFPTDFIGIAVGDYGKIVRTTDGGQTWKKIAANESYNFVSVHFVNGTTGWLIGQDGQILKTTDAGLTWTAWHQGGTYYGLNDIFFTDPNHGWIANNNDNRILRTTDGGVSWQPYPVGMFGLRGVHFTDNNNGWAAGFNLRKTTDGGVTWNTVNFGSGNGLSDVFFLDSSRGWIVGINNVIYRTTDGGNNWTSLSSSFPAATNFNRVFFTDENNGILLAWNGIYKTTNGGNSWTLTDAPPIGALAVYMRSPNRAWVAGHLGRLLTGSSGSSGYTWKITRGEGIGTDQTYSGNVPAMDFVNANLGWTANSNGFLMKTTNGGKVWMNTSLKNVYDVDFVDISTGYAAAKRTNGTSLAIYKSLDGGNSWNSIYNLPNGDAASIQFVNGSMGWAIVGYNSADVYRTTDGGSTWSASSPGFNVSKVFFVDASNGWAGGADGKIAKTINGGLTWTDVNAGTEFANNYIDKIYFKDSNVGWIMGSKCRKTTNGGLTWSDNIVGGYSVAVPFNSISFYDADHGIALTRWRNPSGGMFYFKTSDGGQTWTQQVLPSSISFGKLVMIDAANGWVTNGQGGIIHYAAPTATCAASVTIRQNLPGPTVTASTHNALCEGESITLAATGCPDALSWSDGSMGSSITVTPYSSTTYTAFCDAGNGCKGATFTGVAVIPKIRLDTASLESCHRTTLIPDNVWPGMDINWMKDGQFIYRSYTSSQIANGFVAPSAGAYTAEAIVAGAWASQTGVFTNADLLDIAFPSALVGFAVGKLGTILKTTDGGTSWKTLPSGTTGLLRRIQMLNPSTGWVVVTNSLIKTTDGGSTWSSQKISGIPNAYIYSVAFANDNQGWVSGNFGNSPIAHTTDGGSTWVLQHSVGSTVQDIYAISGTTAVAVGNQNLILKTTDGGTTWRKIESGLSNPSNIVLRDVHFTDAAHGWIVGDQNTILSTADGGETWQAQVSPPLNGGTFDQVQFVDNQNGWIRDTYNYRNIITTNDGGQTWAVKSNLRELGFSNVNRIFAKSPTEALFVGNAGLIARTTDAATTWQEAGSPLSKNSNSDVYFVNDTLGFVTAGEGLLLRTTNGGKNWQTTKLEFGNYFSGNDIFFFNTTHGWIVGSNKQFLRTTDGGITWTGQQLPDNVYLTQVLFTSTTTGWGIGYSNNFFKTNDGGLTWLKQELPIPISLTGMSFISNSQGWLSGGEQLLTTNDGGASWTSQPITPNFRGRSVSFVSPTKGWVVAENSEIAYRTADGGQTWNSFKIDSASYLVPRMVKFVDENTGFVLTDQYVFVTHDAGTTWKRTYTYNNTVSYNSGVGASFPNATHGWVVGVDGSILSYHPAAAPCPSNPILVQPQSAEPLSTLSSGDWRTPVVWSCGTVPTALDDVRINNGHTITLPFGYSAKAKSVELRGQLQYNTNAGLQMGQD</sequence>
<dbReference type="Proteomes" id="UP000598271">
    <property type="component" value="Unassembled WGS sequence"/>
</dbReference>
<dbReference type="EMBL" id="BMXF01000006">
    <property type="protein sequence ID" value="GHB85816.1"/>
    <property type="molecule type" value="Genomic_DNA"/>
</dbReference>
<keyword evidence="6" id="KW-1185">Reference proteome</keyword>
<feature type="domain" description="Photosynthesis system II assembly factor Ycf48/Hcf136-like" evidence="4">
    <location>
        <begin position="295"/>
        <end position="427"/>
    </location>
</feature>
<keyword evidence="3" id="KW-0732">Signal</keyword>
<feature type="chain" id="PRO_5035257842" description="Photosynthesis system II assembly factor Ycf48/Hcf136-like domain-containing protein" evidence="3">
    <location>
        <begin position="23"/>
        <end position="1579"/>
    </location>
</feature>
<dbReference type="RefSeq" id="WP_189568048.1">
    <property type="nucleotide sequence ID" value="NZ_BMXF01000006.1"/>
</dbReference>
<evidence type="ECO:0000256" key="2">
    <source>
        <dbReference type="ARBA" id="ARBA00023276"/>
    </source>
</evidence>
<comment type="caution">
    <text evidence="5">The sequence shown here is derived from an EMBL/GenBank/DDBJ whole genome shotgun (WGS) entry which is preliminary data.</text>
</comment>
<feature type="domain" description="Photosynthesis system II assembly factor Ycf48/Hcf136-like" evidence="4">
    <location>
        <begin position="1215"/>
        <end position="1285"/>
    </location>
</feature>
<dbReference type="PANTHER" id="PTHR47199:SF2">
    <property type="entry name" value="PHOTOSYSTEM II STABILITY_ASSEMBLY FACTOR HCF136, CHLOROPLASTIC"/>
    <property type="match status" value="1"/>
</dbReference>
<feature type="domain" description="Photosynthesis system II assembly factor Ycf48/Hcf136-like" evidence="4">
    <location>
        <begin position="154"/>
        <end position="240"/>
    </location>
</feature>
<reference evidence="5 6" key="1">
    <citation type="journal article" date="2014" name="Int. J. Syst. Evol. Microbiol.">
        <title>Complete genome sequence of Corynebacterium casei LMG S-19264T (=DSM 44701T), isolated from a smear-ripened cheese.</title>
        <authorList>
            <consortium name="US DOE Joint Genome Institute (JGI-PGF)"/>
            <person name="Walter F."/>
            <person name="Albersmeier A."/>
            <person name="Kalinowski J."/>
            <person name="Ruckert C."/>
        </authorList>
    </citation>
    <scope>NUCLEOTIDE SEQUENCE [LARGE SCALE GENOMIC DNA]</scope>
    <source>
        <strain evidence="5 6">KCTC 12866</strain>
    </source>
</reference>
<evidence type="ECO:0000256" key="3">
    <source>
        <dbReference type="SAM" id="SignalP"/>
    </source>
</evidence>
<name>A0A8J3DDF8_9BACT</name>
<protein>
    <recommendedName>
        <fullName evidence="4">Photosynthesis system II assembly factor Ycf48/Hcf136-like domain-containing protein</fullName>
    </recommendedName>
</protein>
<dbReference type="InterPro" id="IPR028203">
    <property type="entry name" value="PSII_CF48-like_dom"/>
</dbReference>
<feature type="signal peptide" evidence="3">
    <location>
        <begin position="1"/>
        <end position="22"/>
    </location>
</feature>
<dbReference type="GO" id="GO:0009523">
    <property type="term" value="C:photosystem II"/>
    <property type="evidence" value="ECO:0007669"/>
    <property type="project" value="UniProtKB-KW"/>
</dbReference>
<feature type="domain" description="Photosynthesis system II assembly factor Ycf48/Hcf136-like" evidence="4">
    <location>
        <begin position="1329"/>
        <end position="1455"/>
    </location>
</feature>
<dbReference type="Pfam" id="PF14870">
    <property type="entry name" value="PSII_BNR"/>
    <property type="match status" value="7"/>
</dbReference>
<dbReference type="SUPFAM" id="SSF50939">
    <property type="entry name" value="Sialidases"/>
    <property type="match status" value="1"/>
</dbReference>
<proteinExistence type="predicted"/>
<evidence type="ECO:0000256" key="1">
    <source>
        <dbReference type="ARBA" id="ARBA00022531"/>
    </source>
</evidence>
<keyword evidence="2" id="KW-0604">Photosystem II</keyword>